<keyword evidence="2" id="KW-0812">Transmembrane</keyword>
<name>A0ABX7MNQ0_9GAMM</name>
<feature type="transmembrane region" description="Helical" evidence="2">
    <location>
        <begin position="33"/>
        <end position="56"/>
    </location>
</feature>
<proteinExistence type="predicted"/>
<accession>A0ABX7MNQ0</accession>
<evidence type="ECO:0000259" key="3">
    <source>
        <dbReference type="Pfam" id="PF11141"/>
    </source>
</evidence>
<dbReference type="Proteomes" id="UP000663555">
    <property type="component" value="Chromosome"/>
</dbReference>
<reference evidence="4 5" key="1">
    <citation type="submission" date="2021-03" db="EMBL/GenBank/DDBJ databases">
        <title>Genome sequencing of Marinobacter sp. LPB0319.</title>
        <authorList>
            <person name="Kim J."/>
        </authorList>
    </citation>
    <scope>NUCLEOTIDE SEQUENCE [LARGE SCALE GENOMIC DNA]</scope>
    <source>
        <strain evidence="4 5">LPB0319</strain>
    </source>
</reference>
<dbReference type="Pfam" id="PF11141">
    <property type="entry name" value="DUF2914"/>
    <property type="match status" value="1"/>
</dbReference>
<keyword evidence="2" id="KW-1133">Transmembrane helix</keyword>
<feature type="region of interest" description="Disordered" evidence="1">
    <location>
        <begin position="64"/>
        <end position="91"/>
    </location>
</feature>
<organism evidence="4 5">
    <name type="scientific">Marinobacter salinisoli</name>
    <dbReference type="NCBI Taxonomy" id="2769486"/>
    <lineage>
        <taxon>Bacteria</taxon>
        <taxon>Pseudomonadati</taxon>
        <taxon>Pseudomonadota</taxon>
        <taxon>Gammaproteobacteria</taxon>
        <taxon>Pseudomonadales</taxon>
        <taxon>Marinobacteraceae</taxon>
        <taxon>Marinobacter</taxon>
    </lineage>
</organism>
<feature type="region of interest" description="Disordered" evidence="1">
    <location>
        <begin position="1"/>
        <end position="22"/>
    </location>
</feature>
<feature type="region of interest" description="Disordered" evidence="1">
    <location>
        <begin position="126"/>
        <end position="145"/>
    </location>
</feature>
<keyword evidence="5" id="KW-1185">Reference proteome</keyword>
<protein>
    <submittedName>
        <fullName evidence="4">DUF2914 domain-containing protein</fullName>
    </submittedName>
</protein>
<evidence type="ECO:0000256" key="1">
    <source>
        <dbReference type="SAM" id="MobiDB-lite"/>
    </source>
</evidence>
<evidence type="ECO:0000256" key="2">
    <source>
        <dbReference type="SAM" id="Phobius"/>
    </source>
</evidence>
<keyword evidence="2" id="KW-0472">Membrane</keyword>
<gene>
    <name evidence="4" type="ORF">LPB19_11895</name>
</gene>
<dbReference type="InterPro" id="IPR022606">
    <property type="entry name" value="DUF2914"/>
</dbReference>
<sequence>MKDTQPQAHDYSILDRPGQLPEPEEPQEMVVYYWGRIFFALTILAILASVIAWGVLRFTATDETTVTEAQSPEVKTEALKPSEQPDGPVFIDELEPTAAGEAPSSTTISSPETFAPATAAMDIELPDTAPPKESAAPASHDAGSVNAAPTNAQAVEPEPENEPTSPIQIFSDNLTRAQLSSGLEEKEPIDQLTATIDMEADGLIRVFLFTEVRQMINKKHFHDWYLQDERVARVEITPFVDPMRASSAKFIDRHMLGDWRVEIVTEEGERLAVGQFTVQ</sequence>
<feature type="domain" description="DUF2914" evidence="3">
    <location>
        <begin position="221"/>
        <end position="278"/>
    </location>
</feature>
<dbReference type="RefSeq" id="WP_206643117.1">
    <property type="nucleotide sequence ID" value="NZ_CP071247.1"/>
</dbReference>
<evidence type="ECO:0000313" key="5">
    <source>
        <dbReference type="Proteomes" id="UP000663555"/>
    </source>
</evidence>
<evidence type="ECO:0000313" key="4">
    <source>
        <dbReference type="EMBL" id="QSP93895.1"/>
    </source>
</evidence>
<dbReference type="EMBL" id="CP071247">
    <property type="protein sequence ID" value="QSP93895.1"/>
    <property type="molecule type" value="Genomic_DNA"/>
</dbReference>